<comment type="catalytic activity">
    <reaction evidence="21">
        <text>L-seryl-[protein] + ATP = O-phospho-L-seryl-[protein] + ADP + H(+)</text>
        <dbReference type="Rhea" id="RHEA:17989"/>
        <dbReference type="Rhea" id="RHEA-COMP:9863"/>
        <dbReference type="Rhea" id="RHEA-COMP:11604"/>
        <dbReference type="ChEBI" id="CHEBI:15378"/>
        <dbReference type="ChEBI" id="CHEBI:29999"/>
        <dbReference type="ChEBI" id="CHEBI:30616"/>
        <dbReference type="ChEBI" id="CHEBI:83421"/>
        <dbReference type="ChEBI" id="CHEBI:456216"/>
        <dbReference type="EC" id="2.7.11.1"/>
    </reaction>
</comment>
<evidence type="ECO:0000313" key="25">
    <source>
        <dbReference type="EMBL" id="EXB51259.1"/>
    </source>
</evidence>
<dbReference type="InterPro" id="IPR000719">
    <property type="entry name" value="Prot_kinase_dom"/>
</dbReference>
<evidence type="ECO:0000259" key="24">
    <source>
        <dbReference type="PROSITE" id="PS50011"/>
    </source>
</evidence>
<feature type="transmembrane region" description="Helical" evidence="23">
    <location>
        <begin position="639"/>
        <end position="661"/>
    </location>
</feature>
<dbReference type="InterPro" id="IPR055414">
    <property type="entry name" value="LRR_R13L4/SHOC2-like"/>
</dbReference>
<dbReference type="FunFam" id="3.80.10.10:FF:000288">
    <property type="entry name" value="LRR receptor-like serine/threonine-protein kinase EFR"/>
    <property type="match status" value="1"/>
</dbReference>
<dbReference type="FunFam" id="3.80.10.10:FF:000275">
    <property type="entry name" value="Leucine-rich repeat receptor-like protein kinase"/>
    <property type="match status" value="1"/>
</dbReference>
<evidence type="ECO:0000256" key="4">
    <source>
        <dbReference type="ARBA" id="ARBA00012513"/>
    </source>
</evidence>
<evidence type="ECO:0000256" key="1">
    <source>
        <dbReference type="ARBA" id="ARBA00004251"/>
    </source>
</evidence>
<reference evidence="26" key="1">
    <citation type="submission" date="2013-01" db="EMBL/GenBank/DDBJ databases">
        <title>Draft Genome Sequence of a Mulberry Tree, Morus notabilis C.K. Schneid.</title>
        <authorList>
            <person name="He N."/>
            <person name="Zhao S."/>
        </authorList>
    </citation>
    <scope>NUCLEOTIDE SEQUENCE</scope>
</reference>
<dbReference type="PROSITE" id="PS50011">
    <property type="entry name" value="PROTEIN_KINASE_DOM"/>
    <property type="match status" value="1"/>
</dbReference>
<dbReference type="SMART" id="SM00220">
    <property type="entry name" value="S_TKc"/>
    <property type="match status" value="1"/>
</dbReference>
<comment type="similarity">
    <text evidence="3">Belongs to the RLP family.</text>
</comment>
<dbReference type="Pfam" id="PF00069">
    <property type="entry name" value="Pkinase"/>
    <property type="match status" value="1"/>
</dbReference>
<evidence type="ECO:0000256" key="2">
    <source>
        <dbReference type="ARBA" id="ARBA00008684"/>
    </source>
</evidence>
<comment type="subcellular location">
    <subcellularLocation>
        <location evidence="1">Cell membrane</location>
        <topology evidence="1">Single-pass type I membrane protein</topology>
    </subcellularLocation>
</comment>
<evidence type="ECO:0000256" key="18">
    <source>
        <dbReference type="ARBA" id="ARBA00023170"/>
    </source>
</evidence>
<evidence type="ECO:0000256" key="19">
    <source>
        <dbReference type="ARBA" id="ARBA00023180"/>
    </source>
</evidence>
<dbReference type="SUPFAM" id="SSF52058">
    <property type="entry name" value="L domain-like"/>
    <property type="match status" value="2"/>
</dbReference>
<gene>
    <name evidence="25" type="ORF">L484_019252</name>
</gene>
<evidence type="ECO:0000256" key="5">
    <source>
        <dbReference type="ARBA" id="ARBA00022475"/>
    </source>
</evidence>
<evidence type="ECO:0000256" key="15">
    <source>
        <dbReference type="ARBA" id="ARBA00022840"/>
    </source>
</evidence>
<evidence type="ECO:0000256" key="10">
    <source>
        <dbReference type="ARBA" id="ARBA00022692"/>
    </source>
</evidence>
<comment type="similarity">
    <text evidence="2">Belongs to the protein kinase superfamily. Ser/Thr protein kinase family.</text>
</comment>
<keyword evidence="11" id="KW-0732">Signal</keyword>
<dbReference type="SMART" id="SM00369">
    <property type="entry name" value="LRR_TYP"/>
    <property type="match status" value="8"/>
</dbReference>
<sequence>MVMTASSSISFALGRPSNETDKLSLLAFKSKISDDPLGILNSWNDSLHVCRWQAITCGRRHQRVTMLDLDSCELKGQISPHVGNLSFLRTLNLQNNSFEGEIPPQIGALFRLQVLRLQNNSLSGEIPVNISLCSNLWYLGLGSNNLTGKLPNGMGYLSKLQVLNLRFNDFVGEIPSSFGNLSSLEIVTMESNNFHGNIPNSLGQLQGLTYLALGLNNLNGTIPSSLYNLSSIQLFSVHTNQLVGSLPPDLGHTLPNLEALYFHSNHFTGRIPISISNASKLSLIQVSTNNLSGKVPSFAGLSDLYMLTIHKNNLGYGEEGDLDFIYSLLNCTNLQVAAIDGNNLGGVLPVSISNFSTKLNLLAFGRNQITGSIPTGIGNLINLVALGLEENHLSGHIPETIGRLKSLNSLSLEDNKLSGAIPSSLGNLTSLIALTLMLNNLRGSIPPSLGECKSLLAMNLSRNNLSGPIPKQVIALQSLSQYLDLSRNHLIGSIPREVGQLVNLALLDISENSLAGKLPDTLGSCTSLVYLYLEGNLFHGTIPKSLSSLKGTQEINLSRNNLSGKIPRYLEAFRFLQDLNLSYNDLEGEVPVEGVFRNVSAFSLAGNTRLCGGIAQLKLPRCIYDTENKRHHLSATQKALISVACGIIGLILLSILIFLCWSKKRTSDSTLGSLSFGIRVLRVSYGDLFRATDGFSSSNLIGLGSFGSVYKGILNDQSVVAVKVLNLQVSEASKSFIAECKVLKGIKHRNLVKLLTACSSIDFQGNIFKALVYEFMVNGNLERWLHEEGNLNLLQRLNIAIDVANALDYLHNHFDIKIAHCDLKPRNILMDSDMTGHVGDFGLARFLPHDSRPSFSSNQTSSIGLRGSVGYAAPEYGMGSEVSTSGDMYSYGILLLEMFTGKKPTDDMFKDDMNLHNFVSLALPQHVEEILDPKILLQGDHDEENTSDKTRFHDEILVRREITQECLVSIFRIGVACSVELPQMHIANVVAGLCHARDTLVNMPKQH</sequence>
<dbReference type="EMBL" id="KE344035">
    <property type="protein sequence ID" value="EXB51259.1"/>
    <property type="molecule type" value="Genomic_DNA"/>
</dbReference>
<name>W9RD47_9ROSA</name>
<keyword evidence="14 25" id="KW-0418">Kinase</keyword>
<dbReference type="InterPro" id="IPR017441">
    <property type="entry name" value="Protein_kinase_ATP_BS"/>
</dbReference>
<dbReference type="STRING" id="981085.W9RD47"/>
<dbReference type="Pfam" id="PF23598">
    <property type="entry name" value="LRR_14"/>
    <property type="match status" value="1"/>
</dbReference>
<dbReference type="InterPro" id="IPR013210">
    <property type="entry name" value="LRR_N_plant-typ"/>
</dbReference>
<feature type="binding site" evidence="22">
    <location>
        <position position="723"/>
    </location>
    <ligand>
        <name>ATP</name>
        <dbReference type="ChEBI" id="CHEBI:30616"/>
    </ligand>
</feature>
<evidence type="ECO:0000256" key="14">
    <source>
        <dbReference type="ARBA" id="ARBA00022777"/>
    </source>
</evidence>
<dbReference type="InterPro" id="IPR001611">
    <property type="entry name" value="Leu-rich_rpt"/>
</dbReference>
<accession>W9RD47</accession>
<keyword evidence="5" id="KW-1003">Cell membrane</keyword>
<dbReference type="PROSITE" id="PS00108">
    <property type="entry name" value="PROTEIN_KINASE_ST"/>
    <property type="match status" value="1"/>
</dbReference>
<organism evidence="25 26">
    <name type="scientific">Morus notabilis</name>
    <dbReference type="NCBI Taxonomy" id="981085"/>
    <lineage>
        <taxon>Eukaryota</taxon>
        <taxon>Viridiplantae</taxon>
        <taxon>Streptophyta</taxon>
        <taxon>Embryophyta</taxon>
        <taxon>Tracheophyta</taxon>
        <taxon>Spermatophyta</taxon>
        <taxon>Magnoliopsida</taxon>
        <taxon>eudicotyledons</taxon>
        <taxon>Gunneridae</taxon>
        <taxon>Pentapetalae</taxon>
        <taxon>rosids</taxon>
        <taxon>fabids</taxon>
        <taxon>Rosales</taxon>
        <taxon>Moraceae</taxon>
        <taxon>Moreae</taxon>
        <taxon>Morus</taxon>
    </lineage>
</organism>
<keyword evidence="17 23" id="KW-0472">Membrane</keyword>
<dbReference type="Pfam" id="PF13855">
    <property type="entry name" value="LRR_8"/>
    <property type="match status" value="1"/>
</dbReference>
<dbReference type="Pfam" id="PF00560">
    <property type="entry name" value="LRR_1"/>
    <property type="match status" value="3"/>
</dbReference>
<dbReference type="InterPro" id="IPR011009">
    <property type="entry name" value="Kinase-like_dom_sf"/>
</dbReference>
<dbReference type="FunFam" id="3.80.10.10:FF:001158">
    <property type="entry name" value="Leucine-rich repeat protein kinase family protein"/>
    <property type="match status" value="1"/>
</dbReference>
<dbReference type="AlphaFoldDB" id="W9RD47"/>
<keyword evidence="26" id="KW-1185">Reference proteome</keyword>
<keyword evidence="15 22" id="KW-0067">ATP-binding</keyword>
<dbReference type="InterPro" id="IPR051809">
    <property type="entry name" value="Plant_receptor-like_S/T_kinase"/>
</dbReference>
<dbReference type="Gene3D" id="3.80.10.10">
    <property type="entry name" value="Ribonuclease Inhibitor"/>
    <property type="match status" value="3"/>
</dbReference>
<dbReference type="Gene3D" id="1.10.510.10">
    <property type="entry name" value="Transferase(Phosphotransferase) domain 1"/>
    <property type="match status" value="1"/>
</dbReference>
<evidence type="ECO:0000256" key="17">
    <source>
        <dbReference type="ARBA" id="ARBA00023136"/>
    </source>
</evidence>
<evidence type="ECO:0000313" key="26">
    <source>
        <dbReference type="Proteomes" id="UP000030645"/>
    </source>
</evidence>
<keyword evidence="16 23" id="KW-1133">Transmembrane helix</keyword>
<dbReference type="GO" id="GO:0004674">
    <property type="term" value="F:protein serine/threonine kinase activity"/>
    <property type="evidence" value="ECO:0007669"/>
    <property type="project" value="UniProtKB-KW"/>
</dbReference>
<evidence type="ECO:0000256" key="7">
    <source>
        <dbReference type="ARBA" id="ARBA00022553"/>
    </source>
</evidence>
<dbReference type="Proteomes" id="UP000030645">
    <property type="component" value="Unassembled WGS sequence"/>
</dbReference>
<evidence type="ECO:0000256" key="12">
    <source>
        <dbReference type="ARBA" id="ARBA00022737"/>
    </source>
</evidence>
<evidence type="ECO:0000256" key="16">
    <source>
        <dbReference type="ARBA" id="ARBA00022989"/>
    </source>
</evidence>
<evidence type="ECO:0000256" key="3">
    <source>
        <dbReference type="ARBA" id="ARBA00009592"/>
    </source>
</evidence>
<dbReference type="InterPro" id="IPR008271">
    <property type="entry name" value="Ser/Thr_kinase_AS"/>
</dbReference>
<evidence type="ECO:0000256" key="20">
    <source>
        <dbReference type="ARBA" id="ARBA00047899"/>
    </source>
</evidence>
<dbReference type="PANTHER" id="PTHR27008:SF596">
    <property type="entry name" value="OS02G0215500 PROTEIN"/>
    <property type="match status" value="1"/>
</dbReference>
<dbReference type="KEGG" id="mnt:21402199"/>
<evidence type="ECO:0000256" key="13">
    <source>
        <dbReference type="ARBA" id="ARBA00022741"/>
    </source>
</evidence>
<evidence type="ECO:0000256" key="22">
    <source>
        <dbReference type="PROSITE-ProRule" id="PRU10141"/>
    </source>
</evidence>
<evidence type="ECO:0000256" key="11">
    <source>
        <dbReference type="ARBA" id="ARBA00022729"/>
    </source>
</evidence>
<keyword evidence="6" id="KW-0723">Serine/threonine-protein kinase</keyword>
<evidence type="ECO:0000256" key="8">
    <source>
        <dbReference type="ARBA" id="ARBA00022614"/>
    </source>
</evidence>
<keyword evidence="12" id="KW-0677">Repeat</keyword>
<comment type="catalytic activity">
    <reaction evidence="20">
        <text>L-threonyl-[protein] + ATP = O-phospho-L-threonyl-[protein] + ADP + H(+)</text>
        <dbReference type="Rhea" id="RHEA:46608"/>
        <dbReference type="Rhea" id="RHEA-COMP:11060"/>
        <dbReference type="Rhea" id="RHEA-COMP:11605"/>
        <dbReference type="ChEBI" id="CHEBI:15378"/>
        <dbReference type="ChEBI" id="CHEBI:30013"/>
        <dbReference type="ChEBI" id="CHEBI:30616"/>
        <dbReference type="ChEBI" id="CHEBI:61977"/>
        <dbReference type="ChEBI" id="CHEBI:456216"/>
        <dbReference type="EC" id="2.7.11.1"/>
    </reaction>
</comment>
<keyword evidence="10 23" id="KW-0812">Transmembrane</keyword>
<evidence type="ECO:0000256" key="23">
    <source>
        <dbReference type="SAM" id="Phobius"/>
    </source>
</evidence>
<evidence type="ECO:0000256" key="6">
    <source>
        <dbReference type="ARBA" id="ARBA00022527"/>
    </source>
</evidence>
<evidence type="ECO:0000256" key="9">
    <source>
        <dbReference type="ARBA" id="ARBA00022679"/>
    </source>
</evidence>
<keyword evidence="8" id="KW-0433">Leucine-rich repeat</keyword>
<evidence type="ECO:0000256" key="21">
    <source>
        <dbReference type="ARBA" id="ARBA00048679"/>
    </source>
</evidence>
<keyword evidence="9" id="KW-0808">Transferase</keyword>
<dbReference type="OrthoDB" id="676979at2759"/>
<keyword evidence="19" id="KW-0325">Glycoprotein</keyword>
<dbReference type="FunFam" id="3.30.200.20:FF:000432">
    <property type="entry name" value="LRR receptor-like serine/threonine-protein kinase EFR"/>
    <property type="match status" value="1"/>
</dbReference>
<dbReference type="PANTHER" id="PTHR27008">
    <property type="entry name" value="OS04G0122200 PROTEIN"/>
    <property type="match status" value="1"/>
</dbReference>
<feature type="domain" description="Protein kinase" evidence="24">
    <location>
        <begin position="695"/>
        <end position="956"/>
    </location>
</feature>
<protein>
    <recommendedName>
        <fullName evidence="4">non-specific serine/threonine protein kinase</fullName>
        <ecNumber evidence="4">2.7.11.1</ecNumber>
    </recommendedName>
</protein>
<keyword evidence="13 22" id="KW-0547">Nucleotide-binding</keyword>
<dbReference type="SUPFAM" id="SSF56112">
    <property type="entry name" value="Protein kinase-like (PK-like)"/>
    <property type="match status" value="1"/>
</dbReference>
<dbReference type="InterPro" id="IPR032675">
    <property type="entry name" value="LRR_dom_sf"/>
</dbReference>
<proteinExistence type="inferred from homology"/>
<keyword evidence="18 25" id="KW-0675">Receptor</keyword>
<dbReference type="FunFam" id="1.10.510.10:FF:000358">
    <property type="entry name" value="Putative leucine-rich repeat receptor-like serine/threonine-protein kinase"/>
    <property type="match status" value="1"/>
</dbReference>
<dbReference type="InterPro" id="IPR003591">
    <property type="entry name" value="Leu-rich_rpt_typical-subtyp"/>
</dbReference>
<dbReference type="EC" id="2.7.11.1" evidence="4"/>
<dbReference type="GO" id="GO:0005886">
    <property type="term" value="C:plasma membrane"/>
    <property type="evidence" value="ECO:0007669"/>
    <property type="project" value="UniProtKB-SubCell"/>
</dbReference>
<dbReference type="GO" id="GO:0005524">
    <property type="term" value="F:ATP binding"/>
    <property type="evidence" value="ECO:0007669"/>
    <property type="project" value="UniProtKB-UniRule"/>
</dbReference>
<dbReference type="Gene3D" id="3.30.200.20">
    <property type="entry name" value="Phosphorylase Kinase, domain 1"/>
    <property type="match status" value="1"/>
</dbReference>
<dbReference type="PROSITE" id="PS00107">
    <property type="entry name" value="PROTEIN_KINASE_ATP"/>
    <property type="match status" value="1"/>
</dbReference>
<dbReference type="Pfam" id="PF08263">
    <property type="entry name" value="LRRNT_2"/>
    <property type="match status" value="1"/>
</dbReference>
<dbReference type="eggNOG" id="ENOG502QPYS">
    <property type="taxonomic scope" value="Eukaryota"/>
</dbReference>
<keyword evidence="7" id="KW-0597">Phosphoprotein</keyword>